<evidence type="ECO:0000256" key="1">
    <source>
        <dbReference type="SAM" id="MobiDB-lite"/>
    </source>
</evidence>
<dbReference type="RefSeq" id="WP_307274899.1">
    <property type="nucleotide sequence ID" value="NZ_JAUSVX010000006.1"/>
</dbReference>
<comment type="caution">
    <text evidence="2">The sequence shown here is derived from an EMBL/GenBank/DDBJ whole genome shotgun (WGS) entry which is preliminary data.</text>
</comment>
<keyword evidence="3" id="KW-1185">Reference proteome</keyword>
<sequence length="89" mass="9824">MHHRLTAVRLPCARRVDAAGDAIDPSSPTTGQYAHGPKAGDPALVIALGSRRLRHRQHPAREASIADLERDRFKLNRSRSLSLCFDAFP</sequence>
<feature type="region of interest" description="Disordered" evidence="1">
    <location>
        <begin position="19"/>
        <end position="38"/>
    </location>
</feature>
<protein>
    <submittedName>
        <fullName evidence="2">Uncharacterized protein</fullName>
    </submittedName>
</protein>
<name>A0ABU0J8X7_9HYPH</name>
<accession>A0ABU0J8X7</accession>
<organism evidence="2 3">
    <name type="scientific">Labrys wisconsinensis</name>
    <dbReference type="NCBI Taxonomy" id="425677"/>
    <lineage>
        <taxon>Bacteria</taxon>
        <taxon>Pseudomonadati</taxon>
        <taxon>Pseudomonadota</taxon>
        <taxon>Alphaproteobacteria</taxon>
        <taxon>Hyphomicrobiales</taxon>
        <taxon>Xanthobacteraceae</taxon>
        <taxon>Labrys</taxon>
    </lineage>
</organism>
<dbReference type="EMBL" id="JAUSVX010000006">
    <property type="protein sequence ID" value="MDQ0470722.1"/>
    <property type="molecule type" value="Genomic_DNA"/>
</dbReference>
<proteinExistence type="predicted"/>
<dbReference type="Proteomes" id="UP001242480">
    <property type="component" value="Unassembled WGS sequence"/>
</dbReference>
<gene>
    <name evidence="2" type="ORF">QO011_003741</name>
</gene>
<reference evidence="2 3" key="1">
    <citation type="submission" date="2023-07" db="EMBL/GenBank/DDBJ databases">
        <title>Genomic Encyclopedia of Type Strains, Phase IV (KMG-IV): sequencing the most valuable type-strain genomes for metagenomic binning, comparative biology and taxonomic classification.</title>
        <authorList>
            <person name="Goeker M."/>
        </authorList>
    </citation>
    <scope>NUCLEOTIDE SEQUENCE [LARGE SCALE GENOMIC DNA]</scope>
    <source>
        <strain evidence="2 3">DSM 19619</strain>
    </source>
</reference>
<evidence type="ECO:0000313" key="2">
    <source>
        <dbReference type="EMBL" id="MDQ0470722.1"/>
    </source>
</evidence>
<evidence type="ECO:0000313" key="3">
    <source>
        <dbReference type="Proteomes" id="UP001242480"/>
    </source>
</evidence>